<name>A0A6A5HBK6_CAERE</name>
<accession>A0A6A5HBK6</accession>
<dbReference type="CTD" id="78773906"/>
<dbReference type="GeneID" id="78773906"/>
<proteinExistence type="predicted"/>
<evidence type="ECO:0000313" key="2">
    <source>
        <dbReference type="Proteomes" id="UP000483820"/>
    </source>
</evidence>
<dbReference type="KEGG" id="crq:GCK72_004506"/>
<protein>
    <submittedName>
        <fullName evidence="1">Uncharacterized protein</fullName>
    </submittedName>
</protein>
<organism evidence="1 2">
    <name type="scientific">Caenorhabditis remanei</name>
    <name type="common">Caenorhabditis vulgaris</name>
    <dbReference type="NCBI Taxonomy" id="31234"/>
    <lineage>
        <taxon>Eukaryota</taxon>
        <taxon>Metazoa</taxon>
        <taxon>Ecdysozoa</taxon>
        <taxon>Nematoda</taxon>
        <taxon>Chromadorea</taxon>
        <taxon>Rhabditida</taxon>
        <taxon>Rhabditina</taxon>
        <taxon>Rhabditomorpha</taxon>
        <taxon>Rhabditoidea</taxon>
        <taxon>Rhabditidae</taxon>
        <taxon>Peloderinae</taxon>
        <taxon>Caenorhabditis</taxon>
    </lineage>
</organism>
<comment type="caution">
    <text evidence="1">The sequence shown here is derived from an EMBL/GenBank/DDBJ whole genome shotgun (WGS) entry which is preliminary data.</text>
</comment>
<dbReference type="EMBL" id="WUAV01000002">
    <property type="protein sequence ID" value="KAF1764557.1"/>
    <property type="molecule type" value="Genomic_DNA"/>
</dbReference>
<sequence length="163" mass="19814">MSKWSKWEITEEKTDRIATREDMAEYVEIQEKEMEEVFDKFYFDRMMGHINEVKKSWSDLDRDQRLKYFESIKIDVENILEEHPKFTTSDYQAMSHLELWVRWRHNNRVKIKMLGSDEEESEAEPNEAPNWSIKCHEFFRNCKTFVKSIPSKIVKNSKKHSKN</sequence>
<reference evidence="1 2" key="1">
    <citation type="submission" date="2019-12" db="EMBL/GenBank/DDBJ databases">
        <title>Chromosome-level assembly of the Caenorhabditis remanei genome.</title>
        <authorList>
            <person name="Teterina A.A."/>
            <person name="Willis J.H."/>
            <person name="Phillips P.C."/>
        </authorList>
    </citation>
    <scope>NUCLEOTIDE SEQUENCE [LARGE SCALE GENOMIC DNA]</scope>
    <source>
        <strain evidence="1 2">PX506</strain>
        <tissue evidence="1">Whole organism</tissue>
    </source>
</reference>
<evidence type="ECO:0000313" key="1">
    <source>
        <dbReference type="EMBL" id="KAF1764557.1"/>
    </source>
</evidence>
<gene>
    <name evidence="1" type="ORF">GCK72_004506</name>
</gene>
<dbReference type="AlphaFoldDB" id="A0A6A5HBK6"/>
<dbReference type="Proteomes" id="UP000483820">
    <property type="component" value="Chromosome II"/>
</dbReference>
<dbReference type="RefSeq" id="XP_053588911.1">
    <property type="nucleotide sequence ID" value="XM_053724717.1"/>
</dbReference>